<sequence>MIQSRNACRNRAQTEGFVFSCRLNECSGSRLRYVPLRRESTPTRLVKFEVCNYGLTVGRNHAYVQCRDVLVPKAIGIANGHGFAAE</sequence>
<evidence type="ECO:0000313" key="2">
    <source>
        <dbReference type="Proteomes" id="UP000320176"/>
    </source>
</evidence>
<reference evidence="1 2" key="1">
    <citation type="submission" date="2019-02" db="EMBL/GenBank/DDBJ databases">
        <title>Deep-cultivation of Planctomycetes and their phenomic and genomic characterization uncovers novel biology.</title>
        <authorList>
            <person name="Wiegand S."/>
            <person name="Jogler M."/>
            <person name="Boedeker C."/>
            <person name="Pinto D."/>
            <person name="Vollmers J."/>
            <person name="Rivas-Marin E."/>
            <person name="Kohn T."/>
            <person name="Peeters S.H."/>
            <person name="Heuer A."/>
            <person name="Rast P."/>
            <person name="Oberbeckmann S."/>
            <person name="Bunk B."/>
            <person name="Jeske O."/>
            <person name="Meyerdierks A."/>
            <person name="Storesund J.E."/>
            <person name="Kallscheuer N."/>
            <person name="Luecker S."/>
            <person name="Lage O.M."/>
            <person name="Pohl T."/>
            <person name="Merkel B.J."/>
            <person name="Hornburger P."/>
            <person name="Mueller R.-W."/>
            <person name="Bruemmer F."/>
            <person name="Labrenz M."/>
            <person name="Spormann A.M."/>
            <person name="Op Den Camp H."/>
            <person name="Overmann J."/>
            <person name="Amann R."/>
            <person name="Jetten M.S.M."/>
            <person name="Mascher T."/>
            <person name="Medema M.H."/>
            <person name="Devos D.P."/>
            <person name="Kaster A.-K."/>
            <person name="Ovreas L."/>
            <person name="Rohde M."/>
            <person name="Galperin M.Y."/>
            <person name="Jogler C."/>
        </authorList>
    </citation>
    <scope>NUCLEOTIDE SEQUENCE [LARGE SCALE GENOMIC DNA]</scope>
    <source>
        <strain evidence="1 2">Pla52n</strain>
    </source>
</reference>
<organism evidence="1 2">
    <name type="scientific">Stieleria varia</name>
    <dbReference type="NCBI Taxonomy" id="2528005"/>
    <lineage>
        <taxon>Bacteria</taxon>
        <taxon>Pseudomonadati</taxon>
        <taxon>Planctomycetota</taxon>
        <taxon>Planctomycetia</taxon>
        <taxon>Pirellulales</taxon>
        <taxon>Pirellulaceae</taxon>
        <taxon>Stieleria</taxon>
    </lineage>
</organism>
<dbReference type="AlphaFoldDB" id="A0A5C6B720"/>
<proteinExistence type="predicted"/>
<evidence type="ECO:0000313" key="1">
    <source>
        <dbReference type="EMBL" id="TWU07778.1"/>
    </source>
</evidence>
<accession>A0A5C6B720</accession>
<comment type="caution">
    <text evidence="1">The sequence shown here is derived from an EMBL/GenBank/DDBJ whole genome shotgun (WGS) entry which is preliminary data.</text>
</comment>
<dbReference type="EMBL" id="SJPN01000001">
    <property type="protein sequence ID" value="TWU07778.1"/>
    <property type="molecule type" value="Genomic_DNA"/>
</dbReference>
<keyword evidence="2" id="KW-1185">Reference proteome</keyword>
<name>A0A5C6B720_9BACT</name>
<gene>
    <name evidence="1" type="ORF">Pla52n_03520</name>
</gene>
<dbReference type="Proteomes" id="UP000320176">
    <property type="component" value="Unassembled WGS sequence"/>
</dbReference>
<protein>
    <submittedName>
        <fullName evidence="1">Uncharacterized protein</fullName>
    </submittedName>
</protein>